<name>A0A2R6WDG1_MARPO</name>
<sequence length="624" mass="71647">MATKRQTPYKTEHSLEFGVKVCECDAVLNAIVSTSCLFCIHFGREEQIGAKRSRTINVMYFKKPFRVDTYRSHMVSQHPGCWKEYSELTPIEKTVFFDDNALVIHRNTINSHFSGAQVPLHLFVNKHIVDVIIGEMLFHPDDSNDEITKKRALNIFEDNTAQFNLIADYLSVGVSFRMTSRILMMTKERTGLASIGSASEGKVTSYARFICALNLQTLLELLSQMWTFFIAMYMSTHMATSYLDIRIRLHWKGAILNFHLLAIPMFSRHTDEQIFLHACRALDIIAPLWKQMIISISTDGERKMTCRVHDVATRFQQAALPGFYRLWCGLHQLDIKLQAFFAALMGEQFYSDLTGLISYLRRQQDLILDMQTKAKTVHHVALHVYLHLKKPSCASNPAWWIVIMFIEKLSTEATLTFRSLEGLTILVSQQREGILNLHSTLARLLKASGPLSPEDANAINLEIEVLSDDRQFSLKLTNMQAMLDDLGSFVLDRIQEAGVQVMAEVVKYLATCSENLISDVIAIFVERDSSNEVASKLPQVLPHQLVALRGREFAHFLHVTYQRERTFKSVIDSYDHQTSFEDGWIRMQGRNWEKNENRVSLTDFSLQGIFHTKHFKRMQAIEFN</sequence>
<dbReference type="AlphaFoldDB" id="A0A2R6WDG1"/>
<proteinExistence type="predicted"/>
<organism evidence="1 2">
    <name type="scientific">Marchantia polymorpha</name>
    <name type="common">Common liverwort</name>
    <name type="synonym">Marchantia aquatica</name>
    <dbReference type="NCBI Taxonomy" id="3197"/>
    <lineage>
        <taxon>Eukaryota</taxon>
        <taxon>Viridiplantae</taxon>
        <taxon>Streptophyta</taxon>
        <taxon>Embryophyta</taxon>
        <taxon>Marchantiophyta</taxon>
        <taxon>Marchantiopsida</taxon>
        <taxon>Marchantiidae</taxon>
        <taxon>Marchantiales</taxon>
        <taxon>Marchantiaceae</taxon>
        <taxon>Marchantia</taxon>
    </lineage>
</organism>
<dbReference type="PANTHER" id="PTHR37067:SF3">
    <property type="entry name" value="PX DOMAIN-CONTAINING PROTEIN"/>
    <property type="match status" value="1"/>
</dbReference>
<evidence type="ECO:0000313" key="2">
    <source>
        <dbReference type="Proteomes" id="UP000244005"/>
    </source>
</evidence>
<keyword evidence="2" id="KW-1185">Reference proteome</keyword>
<dbReference type="PANTHER" id="PTHR37067">
    <property type="entry name" value="PX DOMAIN-CONTAINING PROTEIN"/>
    <property type="match status" value="1"/>
</dbReference>
<reference evidence="2" key="1">
    <citation type="journal article" date="2017" name="Cell">
        <title>Insights into land plant evolution garnered from the Marchantia polymorpha genome.</title>
        <authorList>
            <person name="Bowman J.L."/>
            <person name="Kohchi T."/>
            <person name="Yamato K.T."/>
            <person name="Jenkins J."/>
            <person name="Shu S."/>
            <person name="Ishizaki K."/>
            <person name="Yamaoka S."/>
            <person name="Nishihama R."/>
            <person name="Nakamura Y."/>
            <person name="Berger F."/>
            <person name="Adam C."/>
            <person name="Aki S.S."/>
            <person name="Althoff F."/>
            <person name="Araki T."/>
            <person name="Arteaga-Vazquez M.A."/>
            <person name="Balasubrmanian S."/>
            <person name="Barry K."/>
            <person name="Bauer D."/>
            <person name="Boehm C.R."/>
            <person name="Briginshaw L."/>
            <person name="Caballero-Perez J."/>
            <person name="Catarino B."/>
            <person name="Chen F."/>
            <person name="Chiyoda S."/>
            <person name="Chovatia M."/>
            <person name="Davies K.M."/>
            <person name="Delmans M."/>
            <person name="Demura T."/>
            <person name="Dierschke T."/>
            <person name="Dolan L."/>
            <person name="Dorantes-Acosta A.E."/>
            <person name="Eklund D.M."/>
            <person name="Florent S.N."/>
            <person name="Flores-Sandoval E."/>
            <person name="Fujiyama A."/>
            <person name="Fukuzawa H."/>
            <person name="Galik B."/>
            <person name="Grimanelli D."/>
            <person name="Grimwood J."/>
            <person name="Grossniklaus U."/>
            <person name="Hamada T."/>
            <person name="Haseloff J."/>
            <person name="Hetherington A.J."/>
            <person name="Higo A."/>
            <person name="Hirakawa Y."/>
            <person name="Hundley H.N."/>
            <person name="Ikeda Y."/>
            <person name="Inoue K."/>
            <person name="Inoue S.I."/>
            <person name="Ishida S."/>
            <person name="Jia Q."/>
            <person name="Kakita M."/>
            <person name="Kanazawa T."/>
            <person name="Kawai Y."/>
            <person name="Kawashima T."/>
            <person name="Kennedy M."/>
            <person name="Kinose K."/>
            <person name="Kinoshita T."/>
            <person name="Kohara Y."/>
            <person name="Koide E."/>
            <person name="Komatsu K."/>
            <person name="Kopischke S."/>
            <person name="Kubo M."/>
            <person name="Kyozuka J."/>
            <person name="Lagercrantz U."/>
            <person name="Lin S.S."/>
            <person name="Lindquist E."/>
            <person name="Lipzen A.M."/>
            <person name="Lu C.W."/>
            <person name="De Luna E."/>
            <person name="Martienssen R.A."/>
            <person name="Minamino N."/>
            <person name="Mizutani M."/>
            <person name="Mizutani M."/>
            <person name="Mochizuki N."/>
            <person name="Monte I."/>
            <person name="Mosher R."/>
            <person name="Nagasaki H."/>
            <person name="Nakagami H."/>
            <person name="Naramoto S."/>
            <person name="Nishitani K."/>
            <person name="Ohtani M."/>
            <person name="Okamoto T."/>
            <person name="Okumura M."/>
            <person name="Phillips J."/>
            <person name="Pollak B."/>
            <person name="Reinders A."/>
            <person name="Rovekamp M."/>
            <person name="Sano R."/>
            <person name="Sawa S."/>
            <person name="Schmid M.W."/>
            <person name="Shirakawa M."/>
            <person name="Solano R."/>
            <person name="Spunde A."/>
            <person name="Suetsugu N."/>
            <person name="Sugano S."/>
            <person name="Sugiyama A."/>
            <person name="Sun R."/>
            <person name="Suzuki Y."/>
            <person name="Takenaka M."/>
            <person name="Takezawa D."/>
            <person name="Tomogane H."/>
            <person name="Tsuzuki M."/>
            <person name="Ueda T."/>
            <person name="Umeda M."/>
            <person name="Ward J.M."/>
            <person name="Watanabe Y."/>
            <person name="Yazaki K."/>
            <person name="Yokoyama R."/>
            <person name="Yoshitake Y."/>
            <person name="Yotsui I."/>
            <person name="Zachgo S."/>
            <person name="Schmutz J."/>
        </authorList>
    </citation>
    <scope>NUCLEOTIDE SEQUENCE [LARGE SCALE GENOMIC DNA]</scope>
    <source>
        <strain evidence="2">Tak-1</strain>
    </source>
</reference>
<dbReference type="EMBL" id="KZ772777">
    <property type="protein sequence ID" value="PTQ31895.1"/>
    <property type="molecule type" value="Genomic_DNA"/>
</dbReference>
<accession>A0A2R6WDG1</accession>
<evidence type="ECO:0008006" key="3">
    <source>
        <dbReference type="Google" id="ProtNLM"/>
    </source>
</evidence>
<protein>
    <recommendedName>
        <fullName evidence="3">DUF4371 domain-containing protein</fullName>
    </recommendedName>
</protein>
<evidence type="ECO:0000313" key="1">
    <source>
        <dbReference type="EMBL" id="PTQ31895.1"/>
    </source>
</evidence>
<dbReference type="Proteomes" id="UP000244005">
    <property type="component" value="Unassembled WGS sequence"/>
</dbReference>
<dbReference type="OrthoDB" id="129241at2759"/>
<gene>
    <name evidence="1" type="ORF">MARPO_0105s0014</name>
</gene>